<dbReference type="EMBL" id="SGVY01000078">
    <property type="protein sequence ID" value="TFH70292.1"/>
    <property type="molecule type" value="Genomic_DNA"/>
</dbReference>
<name>A0A4Y8UPD4_9BACT</name>
<keyword evidence="1" id="KW-0812">Transmembrane</keyword>
<reference evidence="2 3" key="1">
    <citation type="submission" date="2019-02" db="EMBL/GenBank/DDBJ databases">
        <title>Draft Genome Sequence of the Prevotella sp. BCRC 81118, Isolated from Human Feces.</title>
        <authorList>
            <person name="Huang C.-H."/>
        </authorList>
    </citation>
    <scope>NUCLEOTIDE SEQUENCE [LARGE SCALE GENOMIC DNA]</scope>
    <source>
        <strain evidence="2 3">BCRC 81118</strain>
    </source>
</reference>
<accession>A0A4Y8UPD4</accession>
<proteinExistence type="predicted"/>
<evidence type="ECO:0000313" key="3">
    <source>
        <dbReference type="Proteomes" id="UP000297872"/>
    </source>
</evidence>
<dbReference type="Proteomes" id="UP000297872">
    <property type="component" value="Unassembled WGS sequence"/>
</dbReference>
<evidence type="ECO:0000256" key="1">
    <source>
        <dbReference type="SAM" id="Phobius"/>
    </source>
</evidence>
<keyword evidence="1" id="KW-0472">Membrane</keyword>
<keyword evidence="3" id="KW-1185">Reference proteome</keyword>
<comment type="caution">
    <text evidence="2">The sequence shown here is derived from an EMBL/GenBank/DDBJ whole genome shotgun (WGS) entry which is preliminary data.</text>
</comment>
<dbReference type="AlphaFoldDB" id="A0A4Y8UPD4"/>
<sequence>MIEKIMSKLGMVVLWCIVIIYGIGVITHICSDIFGVVVLVVLAVVSIAFVLFAKRYKIWFKRRVKMLSTVCEKSPDDSYIMPEEKFTESFDSANFFIQYKPETKEFFFSSYYYLIFPDYVEIWSKAVNEVKILVSKEAPETKVEVNSVGQLGKDFTLIMSPKDAKKSFLLSLAHLCIRLRKQLPCNNRILIYKFYFKIKVFDTICYGEFDGVRVSKAITISADGNYCVANVYVDSCFPEDFIKLNPPMSIILQYDLYSIETNMLVSKEEFDAHWEKCKDLCES</sequence>
<keyword evidence="1" id="KW-1133">Transmembrane helix</keyword>
<dbReference type="RefSeq" id="WP_134844612.1">
    <property type="nucleotide sequence ID" value="NZ_SGVY01000078.1"/>
</dbReference>
<protein>
    <submittedName>
        <fullName evidence="2">Uncharacterized protein</fullName>
    </submittedName>
</protein>
<dbReference type="OrthoDB" id="1084116at2"/>
<gene>
    <name evidence="2" type="ORF">EXN75_16225</name>
</gene>
<feature type="transmembrane region" description="Helical" evidence="1">
    <location>
        <begin position="9"/>
        <end position="27"/>
    </location>
</feature>
<organism evidence="2 3">
    <name type="scientific">Segatella hominis</name>
    <dbReference type="NCBI Taxonomy" id="2518605"/>
    <lineage>
        <taxon>Bacteria</taxon>
        <taxon>Pseudomonadati</taxon>
        <taxon>Bacteroidota</taxon>
        <taxon>Bacteroidia</taxon>
        <taxon>Bacteroidales</taxon>
        <taxon>Prevotellaceae</taxon>
        <taxon>Segatella</taxon>
    </lineage>
</organism>
<dbReference type="GeneID" id="302996808"/>
<feature type="transmembrane region" description="Helical" evidence="1">
    <location>
        <begin position="33"/>
        <end position="53"/>
    </location>
</feature>
<evidence type="ECO:0000313" key="2">
    <source>
        <dbReference type="EMBL" id="TFH70292.1"/>
    </source>
</evidence>